<evidence type="ECO:0000313" key="3">
    <source>
        <dbReference type="Proteomes" id="UP000321080"/>
    </source>
</evidence>
<dbReference type="AlphaFoldDB" id="A0A5C7GH43"/>
<organism evidence="2 3">
    <name type="scientific">Seonamhaeicola maritimus</name>
    <dbReference type="NCBI Taxonomy" id="2591822"/>
    <lineage>
        <taxon>Bacteria</taxon>
        <taxon>Pseudomonadati</taxon>
        <taxon>Bacteroidota</taxon>
        <taxon>Flavobacteriia</taxon>
        <taxon>Flavobacteriales</taxon>
        <taxon>Flavobacteriaceae</taxon>
    </lineage>
</organism>
<accession>A0A5C7GH43</accession>
<dbReference type="Proteomes" id="UP000321080">
    <property type="component" value="Unassembled WGS sequence"/>
</dbReference>
<name>A0A5C7GH43_9FLAO</name>
<sequence>MKSIFFNIVINHFKILFPFFVTHFFGFAEIAYNVYVYEMLRVCVRGFSEGKSEASKQSNSHWFSTK</sequence>
<keyword evidence="1" id="KW-1133">Transmembrane helix</keyword>
<keyword evidence="3" id="KW-1185">Reference proteome</keyword>
<keyword evidence="1" id="KW-0472">Membrane</keyword>
<dbReference type="OrthoDB" id="1454474at2"/>
<dbReference type="EMBL" id="VRKQ01000010">
    <property type="protein sequence ID" value="TXG36709.1"/>
    <property type="molecule type" value="Genomic_DNA"/>
</dbReference>
<evidence type="ECO:0000256" key="1">
    <source>
        <dbReference type="SAM" id="Phobius"/>
    </source>
</evidence>
<reference evidence="2 3" key="1">
    <citation type="submission" date="2019-08" db="EMBL/GenBank/DDBJ databases">
        <title>Seonamhaeicola sediminis sp. nov., isolated from marine sediment.</title>
        <authorList>
            <person name="Cao W.R."/>
        </authorList>
    </citation>
    <scope>NUCLEOTIDE SEQUENCE [LARGE SCALE GENOMIC DNA]</scope>
    <source>
        <strain evidence="2 3">1505</strain>
    </source>
</reference>
<evidence type="ECO:0000313" key="2">
    <source>
        <dbReference type="EMBL" id="TXG36709.1"/>
    </source>
</evidence>
<keyword evidence="1" id="KW-0812">Transmembrane</keyword>
<gene>
    <name evidence="2" type="ORF">FUA22_09000</name>
</gene>
<protein>
    <submittedName>
        <fullName evidence="2">Uncharacterized protein</fullName>
    </submittedName>
</protein>
<feature type="transmembrane region" description="Helical" evidence="1">
    <location>
        <begin position="15"/>
        <end position="35"/>
    </location>
</feature>
<proteinExistence type="predicted"/>
<comment type="caution">
    <text evidence="2">The sequence shown here is derived from an EMBL/GenBank/DDBJ whole genome shotgun (WGS) entry which is preliminary data.</text>
</comment>